<dbReference type="GO" id="GO:0030672">
    <property type="term" value="C:synaptic vesicle membrane"/>
    <property type="evidence" value="ECO:0007669"/>
    <property type="project" value="TreeGrafter"/>
</dbReference>
<keyword evidence="2 8" id="KW-0812">Transmembrane</keyword>
<evidence type="ECO:0000313" key="11">
    <source>
        <dbReference type="Proteomes" id="UP000770661"/>
    </source>
</evidence>
<proteinExistence type="predicted"/>
<feature type="domain" description="C2" evidence="9">
    <location>
        <begin position="55"/>
        <end position="178"/>
    </location>
</feature>
<accession>A0A8J5CM19</accession>
<dbReference type="PRINTS" id="PR00360">
    <property type="entry name" value="C2DOMAIN"/>
</dbReference>
<dbReference type="PANTHER" id="PTHR45911">
    <property type="entry name" value="C2 DOMAIN-CONTAINING PROTEIN"/>
    <property type="match status" value="1"/>
</dbReference>
<keyword evidence="11" id="KW-1185">Reference proteome</keyword>
<evidence type="ECO:0000259" key="9">
    <source>
        <dbReference type="PROSITE" id="PS50004"/>
    </source>
</evidence>
<comment type="subcellular location">
    <subcellularLocation>
        <location evidence="1">Membrane</location>
        <topology evidence="1">Multi-pass membrane protein</topology>
    </subcellularLocation>
</comment>
<reference evidence="10" key="1">
    <citation type="submission" date="2020-07" db="EMBL/GenBank/DDBJ databases">
        <title>The High-quality genome of the commercially important snow crab, Chionoecetes opilio.</title>
        <authorList>
            <person name="Jeong J.-H."/>
            <person name="Ryu S."/>
        </authorList>
    </citation>
    <scope>NUCLEOTIDE SEQUENCE</scope>
    <source>
        <strain evidence="10">MADBK_172401_WGS</strain>
        <tissue evidence="10">Digestive gland</tissue>
    </source>
</reference>
<keyword evidence="3" id="KW-0479">Metal-binding</keyword>
<dbReference type="GO" id="GO:0046928">
    <property type="term" value="P:regulation of neurotransmitter secretion"/>
    <property type="evidence" value="ECO:0007669"/>
    <property type="project" value="TreeGrafter"/>
</dbReference>
<keyword evidence="6 8" id="KW-1133">Transmembrane helix</keyword>
<evidence type="ECO:0000256" key="7">
    <source>
        <dbReference type="ARBA" id="ARBA00023136"/>
    </source>
</evidence>
<keyword evidence="4" id="KW-0677">Repeat</keyword>
<keyword evidence="7 8" id="KW-0472">Membrane</keyword>
<dbReference type="OrthoDB" id="5973539at2759"/>
<evidence type="ECO:0000256" key="5">
    <source>
        <dbReference type="ARBA" id="ARBA00022837"/>
    </source>
</evidence>
<organism evidence="10 11">
    <name type="scientific">Chionoecetes opilio</name>
    <name type="common">Atlantic snow crab</name>
    <name type="synonym">Cancer opilio</name>
    <dbReference type="NCBI Taxonomy" id="41210"/>
    <lineage>
        <taxon>Eukaryota</taxon>
        <taxon>Metazoa</taxon>
        <taxon>Ecdysozoa</taxon>
        <taxon>Arthropoda</taxon>
        <taxon>Crustacea</taxon>
        <taxon>Multicrustacea</taxon>
        <taxon>Malacostraca</taxon>
        <taxon>Eumalacostraca</taxon>
        <taxon>Eucarida</taxon>
        <taxon>Decapoda</taxon>
        <taxon>Pleocyemata</taxon>
        <taxon>Brachyura</taxon>
        <taxon>Eubrachyura</taxon>
        <taxon>Majoidea</taxon>
        <taxon>Majidae</taxon>
        <taxon>Chionoecetes</taxon>
    </lineage>
</organism>
<gene>
    <name evidence="10" type="primary">Mctp</name>
    <name evidence="10" type="ORF">GWK47_012042</name>
</gene>
<evidence type="ECO:0000256" key="6">
    <source>
        <dbReference type="ARBA" id="ARBA00022989"/>
    </source>
</evidence>
<dbReference type="Proteomes" id="UP000770661">
    <property type="component" value="Unassembled WGS sequence"/>
</dbReference>
<evidence type="ECO:0000256" key="8">
    <source>
        <dbReference type="SAM" id="Phobius"/>
    </source>
</evidence>
<dbReference type="Pfam" id="PF00168">
    <property type="entry name" value="C2"/>
    <property type="match status" value="1"/>
</dbReference>
<dbReference type="InterPro" id="IPR013583">
    <property type="entry name" value="MCTP_C"/>
</dbReference>
<dbReference type="PANTHER" id="PTHR45911:SF4">
    <property type="entry name" value="MULTIPLE C2 AND TRANSMEMBRANE DOMAIN-CONTAINING PROTEIN"/>
    <property type="match status" value="1"/>
</dbReference>
<evidence type="ECO:0000256" key="3">
    <source>
        <dbReference type="ARBA" id="ARBA00022723"/>
    </source>
</evidence>
<evidence type="ECO:0000313" key="10">
    <source>
        <dbReference type="EMBL" id="KAG0715384.1"/>
    </source>
</evidence>
<dbReference type="InterPro" id="IPR035892">
    <property type="entry name" value="C2_domain_sf"/>
</dbReference>
<sequence length="456" mass="52919">MGRCVLDISKYEKDKTHHVWAPLDKGAGSVFILLTISGITSSETISDLHSFDDNPNELKNISAKYVWTRTPQNLKDVGHLRVKVFRAQGLASADIGGKSDPFCVLEVGNDRLQTQTEYKTLSPSWNKIFTFNVKDIHSILEVTVFDEDRDHKVEFLGKISIPLLRIRNGEKKWHALKDKKLRLRAKGLNPEILLECTIYWNPVRAALRTFVPKEEKFMQVEQKFKRQVFIGNVNRLKACVMDLVEGGKFIKSCFEWEYPVRTSFAFIAFMVGTYCFEPYMIPIILLIVYLKNYIVLSIVGTMYHQKEEADFAVDDDELDDDEKDKEEKKSLKERLQAIQEVTATVQNAIGTIASLFESVNNTFNFSVPFLSWLLIIVLFVGTFVLYYIPIRYLVMLWGVNKFSRKLIRPHSVINNELLDFLSRVPDDETLWDCRELRMVAQLHDDKRRDNRRKKQS</sequence>
<dbReference type="Pfam" id="PF08372">
    <property type="entry name" value="PRT_C"/>
    <property type="match status" value="1"/>
</dbReference>
<dbReference type="SMART" id="SM00239">
    <property type="entry name" value="C2"/>
    <property type="match status" value="1"/>
</dbReference>
<dbReference type="EMBL" id="JACEEZ010019740">
    <property type="protein sequence ID" value="KAG0715384.1"/>
    <property type="molecule type" value="Genomic_DNA"/>
</dbReference>
<comment type="caution">
    <text evidence="10">The sequence shown here is derived from an EMBL/GenBank/DDBJ whole genome shotgun (WGS) entry which is preliminary data.</text>
</comment>
<evidence type="ECO:0000256" key="2">
    <source>
        <dbReference type="ARBA" id="ARBA00022692"/>
    </source>
</evidence>
<keyword evidence="5" id="KW-0106">Calcium</keyword>
<evidence type="ECO:0000256" key="1">
    <source>
        <dbReference type="ARBA" id="ARBA00004141"/>
    </source>
</evidence>
<dbReference type="FunFam" id="2.60.40.150:FF:000167">
    <property type="entry name" value="Multiple C2 domains, transmembrane 2a"/>
    <property type="match status" value="1"/>
</dbReference>
<protein>
    <submittedName>
        <fullName evidence="10">Multiple C2 and transmembrane domain-containing protein</fullName>
    </submittedName>
</protein>
<feature type="transmembrane region" description="Helical" evidence="8">
    <location>
        <begin position="369"/>
        <end position="388"/>
    </location>
</feature>
<dbReference type="CDD" id="cd08377">
    <property type="entry name" value="C2C_MCTP_PRT"/>
    <property type="match status" value="1"/>
</dbReference>
<evidence type="ECO:0000256" key="4">
    <source>
        <dbReference type="ARBA" id="ARBA00022737"/>
    </source>
</evidence>
<dbReference type="PROSITE" id="PS50004">
    <property type="entry name" value="C2"/>
    <property type="match status" value="1"/>
</dbReference>
<dbReference type="InterPro" id="IPR000008">
    <property type="entry name" value="C2_dom"/>
</dbReference>
<dbReference type="GO" id="GO:0005509">
    <property type="term" value="F:calcium ion binding"/>
    <property type="evidence" value="ECO:0007669"/>
    <property type="project" value="TreeGrafter"/>
</dbReference>
<name>A0A8J5CM19_CHIOP</name>
<dbReference type="SUPFAM" id="SSF49562">
    <property type="entry name" value="C2 domain (Calcium/lipid-binding domain, CaLB)"/>
    <property type="match status" value="1"/>
</dbReference>
<dbReference type="Gene3D" id="2.60.40.150">
    <property type="entry name" value="C2 domain"/>
    <property type="match status" value="1"/>
</dbReference>
<dbReference type="AlphaFoldDB" id="A0A8J5CM19"/>